<feature type="signal peptide" evidence="2">
    <location>
        <begin position="1"/>
        <end position="18"/>
    </location>
</feature>
<dbReference type="WBParaSite" id="PDA_v2.g1337.t1">
    <property type="protein sequence ID" value="PDA_v2.g1337.t1"/>
    <property type="gene ID" value="PDA_v2.g1337"/>
</dbReference>
<organism evidence="3 4">
    <name type="scientific">Panagrolaimus davidi</name>
    <dbReference type="NCBI Taxonomy" id="227884"/>
    <lineage>
        <taxon>Eukaryota</taxon>
        <taxon>Metazoa</taxon>
        <taxon>Ecdysozoa</taxon>
        <taxon>Nematoda</taxon>
        <taxon>Chromadorea</taxon>
        <taxon>Rhabditida</taxon>
        <taxon>Tylenchina</taxon>
        <taxon>Panagrolaimomorpha</taxon>
        <taxon>Panagrolaimoidea</taxon>
        <taxon>Panagrolaimidae</taxon>
        <taxon>Panagrolaimus</taxon>
    </lineage>
</organism>
<accession>A0A914PF38</accession>
<dbReference type="AlphaFoldDB" id="A0A914PF38"/>
<keyword evidence="2" id="KW-0732">Signal</keyword>
<name>A0A914PF38_9BILA</name>
<keyword evidence="3" id="KW-1185">Reference proteome</keyword>
<evidence type="ECO:0000256" key="2">
    <source>
        <dbReference type="SAM" id="SignalP"/>
    </source>
</evidence>
<evidence type="ECO:0000256" key="1">
    <source>
        <dbReference type="SAM" id="MobiDB-lite"/>
    </source>
</evidence>
<evidence type="ECO:0000313" key="3">
    <source>
        <dbReference type="Proteomes" id="UP000887578"/>
    </source>
</evidence>
<feature type="compositionally biased region" description="Gly residues" evidence="1">
    <location>
        <begin position="39"/>
        <end position="61"/>
    </location>
</feature>
<feature type="chain" id="PRO_5036698547" evidence="2">
    <location>
        <begin position="19"/>
        <end position="145"/>
    </location>
</feature>
<sequence length="145" mass="15297">MKLLCLIFLLSFFYCCKGQGFLDGLGRQIGLDLPNPQQAGGGWGGRGGGGWGPGGGGPGQGDLGSHPEWVMNGRGNLPRLPIVGGGGIEIIEEIFPNLNFQLPPIPKLNLPDVLQNVPSVLRNFIPAPLLGQITEFARNAIRVCA</sequence>
<dbReference type="Proteomes" id="UP000887578">
    <property type="component" value="Unplaced"/>
</dbReference>
<feature type="region of interest" description="Disordered" evidence="1">
    <location>
        <begin position="36"/>
        <end position="61"/>
    </location>
</feature>
<proteinExistence type="predicted"/>
<evidence type="ECO:0000313" key="4">
    <source>
        <dbReference type="WBParaSite" id="PDA_v2.g1337.t1"/>
    </source>
</evidence>
<reference evidence="4" key="1">
    <citation type="submission" date="2022-11" db="UniProtKB">
        <authorList>
            <consortium name="WormBaseParasite"/>
        </authorList>
    </citation>
    <scope>IDENTIFICATION</scope>
</reference>
<protein>
    <submittedName>
        <fullName evidence="4">Uncharacterized protein</fullName>
    </submittedName>
</protein>